<organism evidence="3 4">
    <name type="scientific">Macleaya cordata</name>
    <name type="common">Five-seeded plume-poppy</name>
    <name type="synonym">Bocconia cordata</name>
    <dbReference type="NCBI Taxonomy" id="56857"/>
    <lineage>
        <taxon>Eukaryota</taxon>
        <taxon>Viridiplantae</taxon>
        <taxon>Streptophyta</taxon>
        <taxon>Embryophyta</taxon>
        <taxon>Tracheophyta</taxon>
        <taxon>Spermatophyta</taxon>
        <taxon>Magnoliopsida</taxon>
        <taxon>Ranunculales</taxon>
        <taxon>Papaveraceae</taxon>
        <taxon>Papaveroideae</taxon>
        <taxon>Macleaya</taxon>
    </lineage>
</organism>
<comment type="similarity">
    <text evidence="1">Belongs to the IST1 family.</text>
</comment>
<dbReference type="InParanoid" id="A0A200QZZ0"/>
<dbReference type="Proteomes" id="UP000195402">
    <property type="component" value="Unassembled WGS sequence"/>
</dbReference>
<reference evidence="3 4" key="1">
    <citation type="journal article" date="2017" name="Mol. Plant">
        <title>The Genome of Medicinal Plant Macleaya cordata Provides New Insights into Benzylisoquinoline Alkaloids Metabolism.</title>
        <authorList>
            <person name="Liu X."/>
            <person name="Liu Y."/>
            <person name="Huang P."/>
            <person name="Ma Y."/>
            <person name="Qing Z."/>
            <person name="Tang Q."/>
            <person name="Cao H."/>
            <person name="Cheng P."/>
            <person name="Zheng Y."/>
            <person name="Yuan Z."/>
            <person name="Zhou Y."/>
            <person name="Liu J."/>
            <person name="Tang Z."/>
            <person name="Zhuo Y."/>
            <person name="Zhang Y."/>
            <person name="Yu L."/>
            <person name="Huang J."/>
            <person name="Yang P."/>
            <person name="Peng Q."/>
            <person name="Zhang J."/>
            <person name="Jiang W."/>
            <person name="Zhang Z."/>
            <person name="Lin K."/>
            <person name="Ro D.K."/>
            <person name="Chen X."/>
            <person name="Xiong X."/>
            <person name="Shang Y."/>
            <person name="Huang S."/>
            <person name="Zeng J."/>
        </authorList>
    </citation>
    <scope>NUCLEOTIDE SEQUENCE [LARGE SCALE GENOMIC DNA]</scope>
    <source>
        <strain evidence="4">cv. BLH2017</strain>
        <tissue evidence="3">Root</tissue>
    </source>
</reference>
<accession>A0A200QZZ0</accession>
<sequence>MTIASASPCKKMVRFGVSLFRGGFKSSKCKTMAKLATARIKLLRNKREVVVKQMRRDVALLLQSGQDATARIRVEHVIREQNIMAANEIIELFCELIVARLSIIAKQRECPADLKEGICSLIFSAPRCADIPELLQIRDIFEKKYGKDFVSAATDLRPDCGVNRALIEKLSVRTPNGEVKLKLMKEIAKEYQIEWDTTESEKELLKPPEELIEGPRKFVSATSMPVKPVSSEGVEQNLSSNRLTSSKEADATHFKDMASAAKAAAESAEKAIAAAQAAAYLANRDTYQVSAATGFSNSFDGYGNQLSSKKHLFSNSLDPMATDALVISQENRHHSKLPGRMCESQSFDRSHYLSDEESGHIIADNKRIHRRHSYNVPKAAQSDIQFDESDESDSDCDEEIEMETPAGVYAPPNRPPPIPPSHASQPDDRLGGAENSGSSRRNSIPGVHPKLPDYDTLAARFEALKLRKS</sequence>
<dbReference type="PANTHER" id="PTHR12161">
    <property type="entry name" value="IST1 FAMILY MEMBER"/>
    <property type="match status" value="1"/>
</dbReference>
<dbReference type="InterPro" id="IPR005061">
    <property type="entry name" value="Ist1"/>
</dbReference>
<dbReference type="PANTHER" id="PTHR12161:SF55">
    <property type="entry name" value="REGULATOR OF VPS4 ACTIVITY IN THE MVB PATHWAY PROTEIN"/>
    <property type="match status" value="1"/>
</dbReference>
<name>A0A200QZZ0_MACCD</name>
<dbReference type="Pfam" id="PF03398">
    <property type="entry name" value="Ist1"/>
    <property type="match status" value="1"/>
</dbReference>
<dbReference type="STRING" id="56857.A0A200QZZ0"/>
<evidence type="ECO:0000313" key="4">
    <source>
        <dbReference type="Proteomes" id="UP000195402"/>
    </source>
</evidence>
<feature type="region of interest" description="Disordered" evidence="2">
    <location>
        <begin position="376"/>
        <end position="454"/>
    </location>
</feature>
<feature type="compositionally biased region" description="Acidic residues" evidence="2">
    <location>
        <begin position="385"/>
        <end position="402"/>
    </location>
</feature>
<gene>
    <name evidence="3" type="ORF">BVC80_1823g95</name>
</gene>
<keyword evidence="4" id="KW-1185">Reference proteome</keyword>
<evidence type="ECO:0000256" key="2">
    <source>
        <dbReference type="SAM" id="MobiDB-lite"/>
    </source>
</evidence>
<dbReference type="OrthoDB" id="29853at2759"/>
<evidence type="ECO:0000256" key="1">
    <source>
        <dbReference type="ARBA" id="ARBA00005536"/>
    </source>
</evidence>
<dbReference type="InterPro" id="IPR042277">
    <property type="entry name" value="IST1-like"/>
</dbReference>
<proteinExistence type="inferred from homology"/>
<dbReference type="EMBL" id="MVGT01000727">
    <property type="protein sequence ID" value="OVA16033.1"/>
    <property type="molecule type" value="Genomic_DNA"/>
</dbReference>
<protein>
    <recommendedName>
        <fullName evidence="5">IST1-like protein</fullName>
    </recommendedName>
</protein>
<dbReference type="GO" id="GO:0015031">
    <property type="term" value="P:protein transport"/>
    <property type="evidence" value="ECO:0007669"/>
    <property type="project" value="InterPro"/>
</dbReference>
<evidence type="ECO:0000313" key="3">
    <source>
        <dbReference type="EMBL" id="OVA16033.1"/>
    </source>
</evidence>
<evidence type="ECO:0008006" key="5">
    <source>
        <dbReference type="Google" id="ProtNLM"/>
    </source>
</evidence>
<dbReference type="Gene3D" id="1.20.1260.60">
    <property type="entry name" value="Vacuolar protein sorting-associated protein Ist1"/>
    <property type="match status" value="1"/>
</dbReference>
<dbReference type="AlphaFoldDB" id="A0A200QZZ0"/>
<dbReference type="OMA" id="YQIDWDT"/>
<dbReference type="FunCoup" id="A0A200QZZ0">
    <property type="interactions" value="1881"/>
</dbReference>
<dbReference type="FunFam" id="1.20.1260.60:FF:000003">
    <property type="entry name" value="IST1-like protein isoform A"/>
    <property type="match status" value="1"/>
</dbReference>
<comment type="caution">
    <text evidence="3">The sequence shown here is derived from an EMBL/GenBank/DDBJ whole genome shotgun (WGS) entry which is preliminary data.</text>
</comment>